<evidence type="ECO:0000259" key="6">
    <source>
        <dbReference type="SMART" id="SM00827"/>
    </source>
</evidence>
<dbReference type="PIRSF" id="PIRSF000446">
    <property type="entry name" value="Mct"/>
    <property type="match status" value="1"/>
</dbReference>
<dbReference type="InterPro" id="IPR016035">
    <property type="entry name" value="Acyl_Trfase/lysoPLipase"/>
</dbReference>
<comment type="similarity">
    <text evidence="4">Belongs to the fabD family.</text>
</comment>
<feature type="domain" description="Malonyl-CoA:ACP transacylase (MAT)" evidence="6">
    <location>
        <begin position="6"/>
        <end position="300"/>
    </location>
</feature>
<dbReference type="EMBL" id="CP163445">
    <property type="protein sequence ID" value="XDQ82204.1"/>
    <property type="molecule type" value="Genomic_DNA"/>
</dbReference>
<dbReference type="GO" id="GO:0005829">
    <property type="term" value="C:cytosol"/>
    <property type="evidence" value="ECO:0007669"/>
    <property type="project" value="TreeGrafter"/>
</dbReference>
<dbReference type="Pfam" id="PF00698">
    <property type="entry name" value="Acyl_transf_1"/>
    <property type="match status" value="1"/>
</dbReference>
<evidence type="ECO:0000256" key="2">
    <source>
        <dbReference type="ARBA" id="ARBA00023315"/>
    </source>
</evidence>
<dbReference type="EC" id="2.3.1.39" evidence="4"/>
<reference evidence="7" key="1">
    <citation type="submission" date="2024-07" db="EMBL/GenBank/DDBJ databases">
        <authorList>
            <person name="Yu S.T."/>
        </authorList>
    </citation>
    <scope>NUCLEOTIDE SEQUENCE</scope>
    <source>
        <strain evidence="7">Y1</strain>
    </source>
</reference>
<gene>
    <name evidence="7" type="ORF">AB2U05_28885</name>
</gene>
<protein>
    <recommendedName>
        <fullName evidence="4">Malonyl CoA-acyl carrier protein transacylase</fullName>
        <ecNumber evidence="4">2.3.1.39</ecNumber>
    </recommendedName>
</protein>
<dbReference type="SUPFAM" id="SSF55048">
    <property type="entry name" value="Probable ACP-binding domain of malonyl-CoA ACP transacylase"/>
    <property type="match status" value="1"/>
</dbReference>
<dbReference type="InterPro" id="IPR014043">
    <property type="entry name" value="Acyl_transferase_dom"/>
</dbReference>
<dbReference type="GO" id="GO:0004314">
    <property type="term" value="F:[acyl-carrier-protein] S-malonyltransferase activity"/>
    <property type="evidence" value="ECO:0007669"/>
    <property type="project" value="UniProtKB-EC"/>
</dbReference>
<keyword evidence="1 4" id="KW-0808">Transferase</keyword>
<feature type="active site" evidence="5">
    <location>
        <position position="199"/>
    </location>
</feature>
<evidence type="ECO:0000256" key="4">
    <source>
        <dbReference type="PIRNR" id="PIRNR000446"/>
    </source>
</evidence>
<dbReference type="RefSeq" id="WP_369184661.1">
    <property type="nucleotide sequence ID" value="NZ_CP163445.1"/>
</dbReference>
<name>A0AB39TSV7_9ACTN</name>
<dbReference type="SUPFAM" id="SSF52151">
    <property type="entry name" value="FabD/lysophospholipase-like"/>
    <property type="match status" value="1"/>
</dbReference>
<proteinExistence type="inferred from homology"/>
<accession>A0AB39TSV7</accession>
<dbReference type="InterPro" id="IPR050858">
    <property type="entry name" value="Mal-CoA-ACP_Trans/PKS_FabD"/>
</dbReference>
<dbReference type="Gene3D" id="3.40.366.10">
    <property type="entry name" value="Malonyl-Coenzyme A Acyl Carrier Protein, domain 2"/>
    <property type="match status" value="1"/>
</dbReference>
<comment type="catalytic activity">
    <reaction evidence="3 4">
        <text>holo-[ACP] + malonyl-CoA = malonyl-[ACP] + CoA</text>
        <dbReference type="Rhea" id="RHEA:41792"/>
        <dbReference type="Rhea" id="RHEA-COMP:9623"/>
        <dbReference type="Rhea" id="RHEA-COMP:9685"/>
        <dbReference type="ChEBI" id="CHEBI:57287"/>
        <dbReference type="ChEBI" id="CHEBI:57384"/>
        <dbReference type="ChEBI" id="CHEBI:64479"/>
        <dbReference type="ChEBI" id="CHEBI:78449"/>
        <dbReference type="EC" id="2.3.1.39"/>
    </reaction>
</comment>
<dbReference type="AlphaFoldDB" id="A0AB39TSV7"/>
<dbReference type="GO" id="GO:0006633">
    <property type="term" value="P:fatty acid biosynthetic process"/>
    <property type="evidence" value="ECO:0007669"/>
    <property type="project" value="TreeGrafter"/>
</dbReference>
<organism evidence="7">
    <name type="scientific">Streptomyces sp. Y1</name>
    <dbReference type="NCBI Taxonomy" id="3238634"/>
    <lineage>
        <taxon>Bacteria</taxon>
        <taxon>Bacillati</taxon>
        <taxon>Actinomycetota</taxon>
        <taxon>Actinomycetes</taxon>
        <taxon>Kitasatosporales</taxon>
        <taxon>Streptomycetaceae</taxon>
        <taxon>Streptomyces</taxon>
    </lineage>
</organism>
<evidence type="ECO:0000256" key="5">
    <source>
        <dbReference type="PIRSR" id="PIRSR000446-1"/>
    </source>
</evidence>
<dbReference type="PANTHER" id="PTHR42681">
    <property type="entry name" value="MALONYL-COA-ACYL CARRIER PROTEIN TRANSACYLASE, MITOCHONDRIAL"/>
    <property type="match status" value="1"/>
</dbReference>
<feature type="active site" evidence="5">
    <location>
        <position position="90"/>
    </location>
</feature>
<dbReference type="PANTHER" id="PTHR42681:SF1">
    <property type="entry name" value="MALONYL-COA-ACYL CARRIER PROTEIN TRANSACYLASE, MITOCHONDRIAL"/>
    <property type="match status" value="1"/>
</dbReference>
<dbReference type="Gene3D" id="3.30.70.250">
    <property type="entry name" value="Malonyl-CoA ACP transacylase, ACP-binding"/>
    <property type="match status" value="1"/>
</dbReference>
<sequence length="314" mass="32901">MTIGLVFPGQGTQKQEMGAPWRDTEAWGLVEEISRHAGEDVEELLLRTDADLLRRTDLAQLAVFAVSVMAHDEARRAGLVAEVAGYAGHSLGEYTALVAAGALGLADGARLVAARGRAMRAAAEAVDGTMGVLVAAPLEKVSELVESMRADGVEVWVANMNAPGQVVLSGSRDGIEQAGKRAPEIGAKLINLAVGGAFHSPYMAPAAEQLAAALAEARFAPEHPPVVANTDARAYRGDCDWPALAVSQLTSPVRWEESVHTLTEELGCTRLIELGPGKTLNGLIRRISPGTALAAVDGPDALRKLVEAAQEQPA</sequence>
<dbReference type="InterPro" id="IPR016036">
    <property type="entry name" value="Malonyl_transacylase_ACP-bd"/>
</dbReference>
<evidence type="ECO:0000313" key="7">
    <source>
        <dbReference type="EMBL" id="XDQ82204.1"/>
    </source>
</evidence>
<dbReference type="SMART" id="SM00827">
    <property type="entry name" value="PKS_AT"/>
    <property type="match status" value="1"/>
</dbReference>
<dbReference type="InterPro" id="IPR001227">
    <property type="entry name" value="Ac_transferase_dom_sf"/>
</dbReference>
<evidence type="ECO:0000256" key="3">
    <source>
        <dbReference type="ARBA" id="ARBA00048462"/>
    </source>
</evidence>
<evidence type="ECO:0000256" key="1">
    <source>
        <dbReference type="ARBA" id="ARBA00022679"/>
    </source>
</evidence>
<dbReference type="InterPro" id="IPR024925">
    <property type="entry name" value="Malonyl_CoA-ACP_transAc"/>
</dbReference>
<keyword evidence="2 4" id="KW-0012">Acyltransferase</keyword>